<comment type="caution">
    <text evidence="3">The sequence shown here is derived from an EMBL/GenBank/DDBJ whole genome shotgun (WGS) entry which is preliminary data.</text>
</comment>
<dbReference type="InterPro" id="IPR031651">
    <property type="entry name" value="DUF4709"/>
</dbReference>
<dbReference type="OrthoDB" id="10027521at2759"/>
<feature type="domain" description="DUF4709" evidence="2">
    <location>
        <begin position="7"/>
        <end position="115"/>
    </location>
</feature>
<keyword evidence="1" id="KW-0175">Coiled coil</keyword>
<accession>A0A9W9YS17</accession>
<proteinExistence type="predicted"/>
<sequence length="287" mass="33462">MELDEYRPSIADQVRVGYFSQDRSSQTEVSEIAQLKEMTEVLQNLVRDIENLKRSLHYAKHVLQADYENKLQERALDLYCRVNDRILELEKHHEERVNVIRRSYRQQLADAITQIASQTSGTKRNGMSTCCSVCSLKSEYYAKKSKQDKAMFSEKLKKVQDDDDVKKKAQHQQDSIIEMMKMQMRDAQDRADKQLDDALNRPQSASSVATNPEVYELREEVEKLENKLDDMMNQLEDRENENRRLGESGGRVGEEFSHSEGSMDYLVNLLGRYDGLVIYDVRYLNKT</sequence>
<dbReference type="EMBL" id="MU827304">
    <property type="protein sequence ID" value="KAJ7365163.1"/>
    <property type="molecule type" value="Genomic_DNA"/>
</dbReference>
<dbReference type="PANTHER" id="PTHR22382">
    <property type="entry name" value="RIKEN CDNA 4921504E06 GENE"/>
    <property type="match status" value="1"/>
</dbReference>
<name>A0A9W9YS17_9CNID</name>
<dbReference type="PANTHER" id="PTHR22382:SF7">
    <property type="entry name" value="RIKEN CDNA 4921504E06 GENE"/>
    <property type="match status" value="1"/>
</dbReference>
<reference evidence="3" key="1">
    <citation type="submission" date="2023-01" db="EMBL/GenBank/DDBJ databases">
        <title>Genome assembly of the deep-sea coral Lophelia pertusa.</title>
        <authorList>
            <person name="Herrera S."/>
            <person name="Cordes E."/>
        </authorList>
    </citation>
    <scope>NUCLEOTIDE SEQUENCE</scope>
    <source>
        <strain evidence="3">USNM1676648</strain>
        <tissue evidence="3">Polyp</tissue>
    </source>
</reference>
<dbReference type="InterPro" id="IPR040119">
    <property type="entry name" value="C10orf67-like"/>
</dbReference>
<dbReference type="Pfam" id="PF15821">
    <property type="entry name" value="DUF4709"/>
    <property type="match status" value="1"/>
</dbReference>
<dbReference type="AlphaFoldDB" id="A0A9W9YS17"/>
<evidence type="ECO:0000313" key="3">
    <source>
        <dbReference type="EMBL" id="KAJ7365163.1"/>
    </source>
</evidence>
<keyword evidence="4" id="KW-1185">Reference proteome</keyword>
<evidence type="ECO:0000259" key="2">
    <source>
        <dbReference type="Pfam" id="PF15821"/>
    </source>
</evidence>
<dbReference type="Proteomes" id="UP001163046">
    <property type="component" value="Unassembled WGS sequence"/>
</dbReference>
<organism evidence="3 4">
    <name type="scientific">Desmophyllum pertusum</name>
    <dbReference type="NCBI Taxonomy" id="174260"/>
    <lineage>
        <taxon>Eukaryota</taxon>
        <taxon>Metazoa</taxon>
        <taxon>Cnidaria</taxon>
        <taxon>Anthozoa</taxon>
        <taxon>Hexacorallia</taxon>
        <taxon>Scleractinia</taxon>
        <taxon>Caryophylliina</taxon>
        <taxon>Caryophylliidae</taxon>
        <taxon>Desmophyllum</taxon>
    </lineage>
</organism>
<evidence type="ECO:0000313" key="4">
    <source>
        <dbReference type="Proteomes" id="UP001163046"/>
    </source>
</evidence>
<evidence type="ECO:0000256" key="1">
    <source>
        <dbReference type="SAM" id="Coils"/>
    </source>
</evidence>
<protein>
    <recommendedName>
        <fullName evidence="2">DUF4709 domain-containing protein</fullName>
    </recommendedName>
</protein>
<feature type="coiled-coil region" evidence="1">
    <location>
        <begin position="177"/>
        <end position="248"/>
    </location>
</feature>
<gene>
    <name evidence="3" type="ORF">OS493_007812</name>
</gene>